<reference evidence="1" key="1">
    <citation type="submission" date="2019-11" db="EMBL/GenBank/DDBJ databases">
        <authorList>
            <person name="Feng L."/>
        </authorList>
    </citation>
    <scope>NUCLEOTIDE SEQUENCE</scope>
    <source>
        <strain evidence="1">BbreveLFYP81</strain>
    </source>
</reference>
<dbReference type="Proteomes" id="UP001219009">
    <property type="component" value="Chromosome"/>
</dbReference>
<proteinExistence type="predicted"/>
<accession>A0A6N2RG64</accession>
<organism evidence="1">
    <name type="scientific">Bifidobacterium breve</name>
    <dbReference type="NCBI Taxonomy" id="1685"/>
    <lineage>
        <taxon>Bacteria</taxon>
        <taxon>Bacillati</taxon>
        <taxon>Actinomycetota</taxon>
        <taxon>Actinomycetes</taxon>
        <taxon>Bifidobacteriales</taxon>
        <taxon>Bifidobacteriaceae</taxon>
        <taxon>Bifidobacterium</taxon>
    </lineage>
</organism>
<protein>
    <submittedName>
        <fullName evidence="1">Uncharacterized protein</fullName>
    </submittedName>
</protein>
<gene>
    <name evidence="1" type="ORF">BBLFYP81_00372</name>
    <name evidence="2" type="ORF">PUW55_08340</name>
</gene>
<dbReference type="EMBL" id="CP118083">
    <property type="protein sequence ID" value="WEB54206.1"/>
    <property type="molecule type" value="Genomic_DNA"/>
</dbReference>
<reference evidence="2" key="2">
    <citation type="submission" date="2023-02" db="EMBL/GenBank/DDBJ databases">
        <authorList>
            <person name="Whidbey C."/>
        </authorList>
    </citation>
    <scope>NUCLEOTIDE SEQUENCE</scope>
    <source>
        <strain evidence="2">VSI11</strain>
    </source>
</reference>
<dbReference type="AlphaFoldDB" id="A0A6N2RG64"/>
<sequence length="52" mass="5851">MRLNFNSKDGVFAIKAESEEEKAQLKTSAPAICNLIIDFFDAEVQEMKATKE</sequence>
<name>A0A6N2RG64_BIFBR</name>
<dbReference type="EMBL" id="CACRSN010000005">
    <property type="protein sequence ID" value="VYS79624.1"/>
    <property type="molecule type" value="Genomic_DNA"/>
</dbReference>
<evidence type="ECO:0000313" key="2">
    <source>
        <dbReference type="EMBL" id="WEB54206.1"/>
    </source>
</evidence>
<dbReference type="GeneID" id="55549252"/>
<dbReference type="RefSeq" id="WP_003830490.1">
    <property type="nucleotide sequence ID" value="NZ_BCXX01000044.1"/>
</dbReference>
<evidence type="ECO:0000313" key="1">
    <source>
        <dbReference type="EMBL" id="VYS79624.1"/>
    </source>
</evidence>